<evidence type="ECO:0000313" key="2">
    <source>
        <dbReference type="EMBL" id="MBK8572871.1"/>
    </source>
</evidence>
<protein>
    <recommendedName>
        <fullName evidence="4">Histidine kinase</fullName>
    </recommendedName>
</protein>
<feature type="transmembrane region" description="Helical" evidence="1">
    <location>
        <begin position="49"/>
        <end position="70"/>
    </location>
</feature>
<sequence length="258" mass="29465">MKSFLASLRYEFSSAREPNMELRLFRLLCLAAAFLSFAVVIPVNTIQNLPWLLNATIAVFGLVALALYWASLRGSHYMRTFFVIVALVLNLCWFTDAGSQGSIAMFFFAGVMINGIFFRGRERWLFLILFLANVLALLALDHAHPEWSVPFQTPFDRYLDLVTGFLVSVVACVLMLWVVVATHDEERKRLHEANQALHRSLNEIRTLQGMLPICGWCKKIRDDEGLWTQVEHYLAEHTEASFTHGLCPECAKEHFPKP</sequence>
<feature type="transmembrane region" description="Helical" evidence="1">
    <location>
        <begin position="77"/>
        <end position="94"/>
    </location>
</feature>
<accession>A0A936K691</accession>
<dbReference type="AlphaFoldDB" id="A0A936K691"/>
<keyword evidence="1" id="KW-1133">Transmembrane helix</keyword>
<dbReference type="Proteomes" id="UP000709959">
    <property type="component" value="Unassembled WGS sequence"/>
</dbReference>
<proteinExistence type="predicted"/>
<dbReference type="EMBL" id="JADKCH010000009">
    <property type="protein sequence ID" value="MBK8572871.1"/>
    <property type="molecule type" value="Genomic_DNA"/>
</dbReference>
<reference evidence="2 3" key="1">
    <citation type="submission" date="2020-10" db="EMBL/GenBank/DDBJ databases">
        <title>Connecting structure to function with the recovery of over 1000 high-quality activated sludge metagenome-assembled genomes encoding full-length rRNA genes using long-read sequencing.</title>
        <authorList>
            <person name="Singleton C.M."/>
            <person name="Petriglieri F."/>
            <person name="Kristensen J.M."/>
            <person name="Kirkegaard R.H."/>
            <person name="Michaelsen T.Y."/>
            <person name="Andersen M.H."/>
            <person name="Karst S.M."/>
            <person name="Dueholm M.S."/>
            <person name="Nielsen P.H."/>
            <person name="Albertsen M."/>
        </authorList>
    </citation>
    <scope>NUCLEOTIDE SEQUENCE [LARGE SCALE GENOMIC DNA]</scope>
    <source>
        <strain evidence="2">OdNE_18-Q3-R46-58_MAXAC.008</strain>
    </source>
</reference>
<keyword evidence="1" id="KW-0472">Membrane</keyword>
<name>A0A936K691_9BACT</name>
<evidence type="ECO:0000256" key="1">
    <source>
        <dbReference type="SAM" id="Phobius"/>
    </source>
</evidence>
<evidence type="ECO:0008006" key="4">
    <source>
        <dbReference type="Google" id="ProtNLM"/>
    </source>
</evidence>
<evidence type="ECO:0000313" key="3">
    <source>
        <dbReference type="Proteomes" id="UP000709959"/>
    </source>
</evidence>
<feature type="transmembrane region" description="Helical" evidence="1">
    <location>
        <begin position="100"/>
        <end position="117"/>
    </location>
</feature>
<feature type="transmembrane region" description="Helical" evidence="1">
    <location>
        <begin position="161"/>
        <end position="180"/>
    </location>
</feature>
<keyword evidence="1" id="KW-0812">Transmembrane</keyword>
<gene>
    <name evidence="2" type="ORF">IPN91_09545</name>
</gene>
<organism evidence="2 3">
    <name type="scientific">Candidatus Geothrix odensensis</name>
    <dbReference type="NCBI Taxonomy" id="2954440"/>
    <lineage>
        <taxon>Bacteria</taxon>
        <taxon>Pseudomonadati</taxon>
        <taxon>Acidobacteriota</taxon>
        <taxon>Holophagae</taxon>
        <taxon>Holophagales</taxon>
        <taxon>Holophagaceae</taxon>
        <taxon>Geothrix</taxon>
    </lineage>
</organism>
<feature type="transmembrane region" description="Helical" evidence="1">
    <location>
        <begin position="24"/>
        <end position="43"/>
    </location>
</feature>
<feature type="transmembrane region" description="Helical" evidence="1">
    <location>
        <begin position="124"/>
        <end position="141"/>
    </location>
</feature>
<comment type="caution">
    <text evidence="2">The sequence shown here is derived from an EMBL/GenBank/DDBJ whole genome shotgun (WGS) entry which is preliminary data.</text>
</comment>